<organism evidence="2">
    <name type="scientific">viral metagenome</name>
    <dbReference type="NCBI Taxonomy" id="1070528"/>
    <lineage>
        <taxon>unclassified sequences</taxon>
        <taxon>metagenomes</taxon>
        <taxon>organismal metagenomes</taxon>
    </lineage>
</organism>
<evidence type="ECO:0000313" key="2">
    <source>
        <dbReference type="EMBL" id="QHS78267.1"/>
    </source>
</evidence>
<evidence type="ECO:0000259" key="1">
    <source>
        <dbReference type="PROSITE" id="PS50011"/>
    </source>
</evidence>
<dbReference type="InterPro" id="IPR000719">
    <property type="entry name" value="Prot_kinase_dom"/>
</dbReference>
<dbReference type="PROSITE" id="PS50011">
    <property type="entry name" value="PROTEIN_KINASE_DOM"/>
    <property type="match status" value="1"/>
</dbReference>
<dbReference type="InterPro" id="IPR011009">
    <property type="entry name" value="Kinase-like_dom_sf"/>
</dbReference>
<accession>A0A6C0AER3</accession>
<dbReference type="SUPFAM" id="SSF56112">
    <property type="entry name" value="Protein kinase-like (PK-like)"/>
    <property type="match status" value="1"/>
</dbReference>
<name>A0A6C0AER3_9ZZZZ</name>
<dbReference type="GO" id="GO:0005524">
    <property type="term" value="F:ATP binding"/>
    <property type="evidence" value="ECO:0007669"/>
    <property type="project" value="InterPro"/>
</dbReference>
<feature type="domain" description="Protein kinase" evidence="1">
    <location>
        <begin position="1"/>
        <end position="254"/>
    </location>
</feature>
<dbReference type="Gene3D" id="1.10.510.10">
    <property type="entry name" value="Transferase(Phosphotransferase) domain 1"/>
    <property type="match status" value="1"/>
</dbReference>
<dbReference type="EMBL" id="MN740595">
    <property type="protein sequence ID" value="QHS78267.1"/>
    <property type="molecule type" value="Genomic_DNA"/>
</dbReference>
<reference evidence="2" key="1">
    <citation type="journal article" date="2020" name="Nature">
        <title>Giant virus diversity and host interactions through global metagenomics.</title>
        <authorList>
            <person name="Schulz F."/>
            <person name="Roux S."/>
            <person name="Paez-Espino D."/>
            <person name="Jungbluth S."/>
            <person name="Walsh D.A."/>
            <person name="Denef V.J."/>
            <person name="McMahon K.D."/>
            <person name="Konstantinidis K.T."/>
            <person name="Eloe-Fadrosh E.A."/>
            <person name="Kyrpides N.C."/>
            <person name="Woyke T."/>
        </authorList>
    </citation>
    <scope>NUCLEOTIDE SEQUENCE</scope>
    <source>
        <strain evidence="2">GVMAG-S-1021933-23</strain>
    </source>
</reference>
<proteinExistence type="predicted"/>
<dbReference type="AlphaFoldDB" id="A0A6C0AER3"/>
<dbReference type="GO" id="GO:0004672">
    <property type="term" value="F:protein kinase activity"/>
    <property type="evidence" value="ECO:0007669"/>
    <property type="project" value="InterPro"/>
</dbReference>
<protein>
    <recommendedName>
        <fullName evidence="1">Protein kinase domain-containing protein</fullName>
    </recommendedName>
</protein>
<sequence length="254" mass="30297">MSEEYLGEGQYGCIIKNSENSVFKYGLIYDIKLEYKNIKLLPIINNFYVNPLEIEIIDVGLDEQDKIINLCPLLYQELRQEPKNHIFLKKIKMPYLKGMTLYNYLEKIKNTKFSRKEWKNMIKSFIILFLDIIELNSQGFYHNDLHFDNIMYDYETEINIDNFDDLKKDQYKTMKIIDFGTLTLNYANYKLGSETDEDQNVMLYNLKYLIKIGTNNKKIFNFLLGNGIIDKNKIITINDSNLYDYYLFELLNDL</sequence>